<dbReference type="InterPro" id="IPR003488">
    <property type="entry name" value="DprA"/>
</dbReference>
<dbReference type="Gene3D" id="3.40.50.450">
    <property type="match status" value="1"/>
</dbReference>
<comment type="similarity">
    <text evidence="1">Belongs to the DprA/Smf family.</text>
</comment>
<evidence type="ECO:0000256" key="1">
    <source>
        <dbReference type="ARBA" id="ARBA00006525"/>
    </source>
</evidence>
<organism evidence="3 4">
    <name type="scientific">Vibrio cholerae</name>
    <dbReference type="NCBI Taxonomy" id="666"/>
    <lineage>
        <taxon>Bacteria</taxon>
        <taxon>Pseudomonadati</taxon>
        <taxon>Pseudomonadota</taxon>
        <taxon>Gammaproteobacteria</taxon>
        <taxon>Vibrionales</taxon>
        <taxon>Vibrionaceae</taxon>
        <taxon>Vibrio</taxon>
    </lineage>
</organism>
<evidence type="ECO:0000259" key="2">
    <source>
        <dbReference type="Pfam" id="PF02481"/>
    </source>
</evidence>
<dbReference type="Proteomes" id="UP000323819">
    <property type="component" value="Unassembled WGS sequence"/>
</dbReference>
<name>A0ABD7SLA3_VIBCL</name>
<dbReference type="AlphaFoldDB" id="A0ABD7SLA3"/>
<dbReference type="RefSeq" id="WP_148522070.1">
    <property type="nucleotide sequence ID" value="NZ_JAMXOG010000005.1"/>
</dbReference>
<dbReference type="InterPro" id="IPR057666">
    <property type="entry name" value="DrpA_SLOG"/>
</dbReference>
<proteinExistence type="inferred from homology"/>
<dbReference type="EMBL" id="VSIJ01000033">
    <property type="protein sequence ID" value="TXX65493.1"/>
    <property type="molecule type" value="Genomic_DNA"/>
</dbReference>
<sequence>MKLTTTAQVIILLTSCFGKHDKDAAKPLTNAEWARFAMWLRDRKLSPADLLDNNKKALLSNWRDPKNDVTQERVESLLKRGHSMALALEKWSRSGLWVITRADKESYPKRLLHQLGNQAPPVLYGCGDKALLKAGGIAVVGSRNASLADLAYAEQVGSKAASAGLGTVSGGARGVDESSMLGAMNAGGTVVGILADSLLKASTSAKYRSGLMNGNVVLVSPFNPEAGFNRFNAMDRNKYIYCLADTSLVVHSGAKGGTWEGAIQNLKKGWVPTWVKQTQDSTAGNAGIVAAGASWCSENIADLDVQSLLVSNTISNVNNQTDLFSQPQVDLFTQPNEIPQRESNDDLVVEDGFEKKTKNNDVLSQTKESVSPTKAEPEIVSKDRFYQLFVQFLQTVAIEPISESELVEVSELNKGQVKVWLSLALEQNLVTKLTRPIRYQWIDDNSN</sequence>
<reference evidence="3 4" key="1">
    <citation type="submission" date="2019-06" db="EMBL/GenBank/DDBJ databases">
        <title>Vibrio cholerae phylogeny based on whole-genome sequencing reveals genetic diversity and population strucutre.</title>
        <authorList>
            <person name="Zhiqiu Y."/>
            <person name="Bin L."/>
            <person name="Lingyan J."/>
        </authorList>
    </citation>
    <scope>NUCLEOTIDE SEQUENCE [LARGE SCALE GENOMIC DNA]</scope>
    <source>
        <strain evidence="3 4">N2814</strain>
    </source>
</reference>
<evidence type="ECO:0000313" key="4">
    <source>
        <dbReference type="Proteomes" id="UP000323819"/>
    </source>
</evidence>
<feature type="domain" description="Smf/DprA SLOG" evidence="2">
    <location>
        <begin position="102"/>
        <end position="297"/>
    </location>
</feature>
<dbReference type="SUPFAM" id="SSF102405">
    <property type="entry name" value="MCP/YpsA-like"/>
    <property type="match status" value="1"/>
</dbReference>
<comment type="caution">
    <text evidence="3">The sequence shown here is derived from an EMBL/GenBank/DDBJ whole genome shotgun (WGS) entry which is preliminary data.</text>
</comment>
<dbReference type="PANTHER" id="PTHR43022">
    <property type="entry name" value="PROTEIN SMF"/>
    <property type="match status" value="1"/>
</dbReference>
<accession>A0ABD7SLA3</accession>
<dbReference type="Pfam" id="PF02481">
    <property type="entry name" value="DNA_processg_A"/>
    <property type="match status" value="1"/>
</dbReference>
<protein>
    <submittedName>
        <fullName evidence="3">DNA-processing protein DprA</fullName>
    </submittedName>
</protein>
<gene>
    <name evidence="3" type="ORF">FXF03_13670</name>
</gene>
<evidence type="ECO:0000313" key="3">
    <source>
        <dbReference type="EMBL" id="TXX65493.1"/>
    </source>
</evidence>
<dbReference type="PANTHER" id="PTHR43022:SF1">
    <property type="entry name" value="PROTEIN SMF"/>
    <property type="match status" value="1"/>
</dbReference>
<dbReference type="PROSITE" id="PS51257">
    <property type="entry name" value="PROKAR_LIPOPROTEIN"/>
    <property type="match status" value="1"/>
</dbReference>